<proteinExistence type="predicted"/>
<dbReference type="Proteomes" id="UP001369086">
    <property type="component" value="Unassembled WGS sequence"/>
</dbReference>
<sequence>MSSCSQRRITATKLGFPVPLFIQIYIPTWTGYCSLSASSMSRKTCSYFNIKTVHQKDQSQTMDFNQDDYVAH</sequence>
<accession>A0ABR1AAQ4</accession>
<keyword evidence="2" id="KW-1185">Reference proteome</keyword>
<dbReference type="EMBL" id="JAHFZB010000001">
    <property type="protein sequence ID" value="KAK6494160.1"/>
    <property type="molecule type" value="Genomic_DNA"/>
</dbReference>
<evidence type="ECO:0000313" key="1">
    <source>
        <dbReference type="EMBL" id="KAK6494160.1"/>
    </source>
</evidence>
<protein>
    <submittedName>
        <fullName evidence="1">Uncharacterized protein</fullName>
    </submittedName>
</protein>
<comment type="caution">
    <text evidence="1">The sequence shown here is derived from an EMBL/GenBank/DDBJ whole genome shotgun (WGS) entry which is preliminary data.</text>
</comment>
<organism evidence="1 2">
    <name type="scientific">Huso huso</name>
    <name type="common">Beluga</name>
    <name type="synonym">Acipenser huso</name>
    <dbReference type="NCBI Taxonomy" id="61971"/>
    <lineage>
        <taxon>Eukaryota</taxon>
        <taxon>Metazoa</taxon>
        <taxon>Chordata</taxon>
        <taxon>Craniata</taxon>
        <taxon>Vertebrata</taxon>
        <taxon>Euteleostomi</taxon>
        <taxon>Actinopterygii</taxon>
        <taxon>Chondrostei</taxon>
        <taxon>Acipenseriformes</taxon>
        <taxon>Acipenseridae</taxon>
        <taxon>Huso</taxon>
    </lineage>
</organism>
<gene>
    <name evidence="1" type="ORF">HHUSO_G636</name>
</gene>
<evidence type="ECO:0000313" key="2">
    <source>
        <dbReference type="Proteomes" id="UP001369086"/>
    </source>
</evidence>
<name>A0ABR1AAQ4_HUSHU</name>
<reference evidence="1 2" key="1">
    <citation type="submission" date="2021-05" db="EMBL/GenBank/DDBJ databases">
        <authorList>
            <person name="Zahm M."/>
            <person name="Klopp C."/>
            <person name="Cabau C."/>
            <person name="Kuhl H."/>
            <person name="Suciu R."/>
            <person name="Ciorpac M."/>
            <person name="Holostenco D."/>
            <person name="Gessner J."/>
            <person name="Wuertz S."/>
            <person name="Hohne C."/>
            <person name="Stock M."/>
            <person name="Gislard M."/>
            <person name="Lluch J."/>
            <person name="Milhes M."/>
            <person name="Lampietro C."/>
            <person name="Lopez Roques C."/>
            <person name="Donnadieu C."/>
            <person name="Du K."/>
            <person name="Schartl M."/>
            <person name="Guiguen Y."/>
        </authorList>
    </citation>
    <scope>NUCLEOTIDE SEQUENCE [LARGE SCALE GENOMIC DNA]</scope>
    <source>
        <strain evidence="1">Hh-F2</strain>
        <tissue evidence="1">Blood</tissue>
    </source>
</reference>